<dbReference type="PANTHER" id="PTHR43734:SF1">
    <property type="entry name" value="PHYTOENE DESATURASE"/>
    <property type="match status" value="1"/>
</dbReference>
<organism evidence="1">
    <name type="scientific">uncultured marine group II/III euryarchaeote AD1000_49_G12</name>
    <dbReference type="NCBI Taxonomy" id="1457780"/>
    <lineage>
        <taxon>Archaea</taxon>
        <taxon>Methanobacteriati</taxon>
        <taxon>Methanobacteriota</taxon>
        <taxon>environmental samples</taxon>
    </lineage>
</organism>
<name>A0A075FTH5_9EURY</name>
<sequence>MWAHRQTTAGRSGREATWSRHYVAPPRLEWSETTFDHPRCDSQMRGIVVGGGVAGLAAAVQLASDGSTVLLVEPKDTLGGRVRMRDSSSWMLDPGLHLLRRKGPLNQLLRKLRAPRVLGPRWNHREMLAIDADQSEALTALATMSVGSEEVRRPEFVLPRGGWSSLVGRLILAANQLDVMLDTGSTAEAINLGSDGRLSSLRVSGNDVECDEVVLATPPAESARLLESAGLDASTLRRCTEHRAAALDVALEGRPMRPYSGLFDAKGDIIAVDATAEDRVPEKADASACTILHAVSLAGDGPDALQGIKEFLDSRCSGWRNMAAARRSTTSVMLHPCSRSERVDGSAFIDYRIAMAGCHVISEHHLSDAAADTGRSAAKALKLSR</sequence>
<dbReference type="InterPro" id="IPR036188">
    <property type="entry name" value="FAD/NAD-bd_sf"/>
</dbReference>
<accession>A0A075FTH5</accession>
<dbReference type="Gene3D" id="3.50.50.60">
    <property type="entry name" value="FAD/NAD(P)-binding domain"/>
    <property type="match status" value="2"/>
</dbReference>
<protein>
    <submittedName>
        <fullName evidence="1">Uncharacterized protein</fullName>
    </submittedName>
</protein>
<dbReference type="EMBL" id="KF900427">
    <property type="protein sequence ID" value="AIE94624.1"/>
    <property type="molecule type" value="Genomic_DNA"/>
</dbReference>
<dbReference type="SUPFAM" id="SSF51905">
    <property type="entry name" value="FAD/NAD(P)-binding domain"/>
    <property type="match status" value="1"/>
</dbReference>
<dbReference type="Pfam" id="PF13450">
    <property type="entry name" value="NAD_binding_8"/>
    <property type="match status" value="1"/>
</dbReference>
<dbReference type="AlphaFoldDB" id="A0A075FTH5"/>
<reference evidence="1" key="1">
    <citation type="journal article" date="2014" name="Genome Biol. Evol.">
        <title>Pangenome evidence for extensive interdomain horizontal transfer affecting lineage core and shell genes in uncultured planktonic thaumarchaeota and euryarchaeota.</title>
        <authorList>
            <person name="Deschamps P."/>
            <person name="Zivanovic Y."/>
            <person name="Moreira D."/>
            <person name="Rodriguez-Valera F."/>
            <person name="Lopez-Garcia P."/>
        </authorList>
    </citation>
    <scope>NUCLEOTIDE SEQUENCE</scope>
</reference>
<proteinExistence type="predicted"/>
<evidence type="ECO:0000313" key="1">
    <source>
        <dbReference type="EMBL" id="AIE94624.1"/>
    </source>
</evidence>
<dbReference type="PANTHER" id="PTHR43734">
    <property type="entry name" value="PHYTOENE DESATURASE"/>
    <property type="match status" value="1"/>
</dbReference>